<feature type="region of interest" description="Disordered" evidence="2">
    <location>
        <begin position="415"/>
        <end position="451"/>
    </location>
</feature>
<dbReference type="EMBL" id="JAULSW010000007">
    <property type="protein sequence ID" value="KAK3374580.1"/>
    <property type="molecule type" value="Genomic_DNA"/>
</dbReference>
<accession>A0AAE0N8W6</accession>
<protein>
    <submittedName>
        <fullName evidence="3">Uncharacterized protein</fullName>
    </submittedName>
</protein>
<reference evidence="3" key="2">
    <citation type="submission" date="2023-06" db="EMBL/GenBank/DDBJ databases">
        <authorList>
            <consortium name="Lawrence Berkeley National Laboratory"/>
            <person name="Haridas S."/>
            <person name="Hensen N."/>
            <person name="Bonometti L."/>
            <person name="Westerberg I."/>
            <person name="Brannstrom I.O."/>
            <person name="Guillou S."/>
            <person name="Cros-Aarteil S."/>
            <person name="Calhoun S."/>
            <person name="Kuo A."/>
            <person name="Mondo S."/>
            <person name="Pangilinan J."/>
            <person name="Riley R."/>
            <person name="LaButti K."/>
            <person name="Andreopoulos B."/>
            <person name="Lipzen A."/>
            <person name="Chen C."/>
            <person name="Yanf M."/>
            <person name="Daum C."/>
            <person name="Ng V."/>
            <person name="Clum A."/>
            <person name="Steindorff A."/>
            <person name="Ohm R."/>
            <person name="Martin F."/>
            <person name="Silar P."/>
            <person name="Natvig D."/>
            <person name="Lalanne C."/>
            <person name="Gautier V."/>
            <person name="Ament-velasquez S.L."/>
            <person name="Kruys A."/>
            <person name="Hutchinson M.I."/>
            <person name="Powell A.J."/>
            <person name="Barry K."/>
            <person name="Miller A.N."/>
            <person name="Grigoriev I.V."/>
            <person name="Debuchy R."/>
            <person name="Gladieux P."/>
            <person name="Thoren M.H."/>
            <person name="Johannesson H."/>
        </authorList>
    </citation>
    <scope>NUCLEOTIDE SEQUENCE</scope>
    <source>
        <strain evidence="3">CBS 232.78</strain>
    </source>
</reference>
<feature type="region of interest" description="Disordered" evidence="2">
    <location>
        <begin position="626"/>
        <end position="736"/>
    </location>
</feature>
<organism evidence="3 4">
    <name type="scientific">Podospora didyma</name>
    <dbReference type="NCBI Taxonomy" id="330526"/>
    <lineage>
        <taxon>Eukaryota</taxon>
        <taxon>Fungi</taxon>
        <taxon>Dikarya</taxon>
        <taxon>Ascomycota</taxon>
        <taxon>Pezizomycotina</taxon>
        <taxon>Sordariomycetes</taxon>
        <taxon>Sordariomycetidae</taxon>
        <taxon>Sordariales</taxon>
        <taxon>Podosporaceae</taxon>
        <taxon>Podospora</taxon>
    </lineage>
</organism>
<keyword evidence="4" id="KW-1185">Reference proteome</keyword>
<evidence type="ECO:0000256" key="1">
    <source>
        <dbReference type="SAM" id="Coils"/>
    </source>
</evidence>
<evidence type="ECO:0000256" key="2">
    <source>
        <dbReference type="SAM" id="MobiDB-lite"/>
    </source>
</evidence>
<feature type="region of interest" description="Disordered" evidence="2">
    <location>
        <begin position="1"/>
        <end position="22"/>
    </location>
</feature>
<comment type="caution">
    <text evidence="3">The sequence shown here is derived from an EMBL/GenBank/DDBJ whole genome shotgun (WGS) entry which is preliminary data.</text>
</comment>
<name>A0AAE0N8W6_9PEZI</name>
<evidence type="ECO:0000313" key="4">
    <source>
        <dbReference type="Proteomes" id="UP001285441"/>
    </source>
</evidence>
<feature type="region of interest" description="Disordered" evidence="2">
    <location>
        <begin position="354"/>
        <end position="382"/>
    </location>
</feature>
<gene>
    <name evidence="3" type="ORF">B0H63DRAFT_400251</name>
</gene>
<keyword evidence="1" id="KW-0175">Coiled coil</keyword>
<proteinExistence type="predicted"/>
<sequence>MNGHDPDPDSDQAQVQQGPNEKLWKEIEDKYWDSVKTFREEEDRRIAEESQIDADEQKAKLEDALFNKFEDRKRLLKQLEKIDLEYQEIQESLDAVDQKLEADRAALLAERAKEDEAKRQMFRDYRPVKTLAKTSDEDADVVMTDKQSEPQQTNLKPQQTQPKPSEQTQPESQQTEPKPTEPRQPEPKQPEQQQPGQKQTEQKQNEKQPRTEQQRFMTTEQQRHGSAGRAAVKVVDSAGQLIGQLRPISLDNAWVRDVMQLPIQRVVEIRASRKFTPEMLETIYEPSDAKGAKWLSCYVQATGEIQSHACHTCAKNGGPFSTCVIIGGSEFPRCGNCEWNRQGCHGGTLHVRPRSRHSAAGETVTASLGKSPGRRAAAAAAEQTTISINTTATRGFTSSSSAGPKQLAAARKLLPGARKAAARPDSPALSTFMSETPEAETPSNPRGRPWKNLPEINKSVLLLRHDGIVFTEPEIVRGVPLAKISPGHPYWDPEWPSLQDYIQPQLQKWVDKYDEYVNNVAKPPPPSSKFLAGRQVNRGKAILRYLKEGELHPYQIVAKPYINKSLVSYDTLFRLVQVLEELAKFNTDVSPSQWLRQRLHEISVEQGDSFNLGKTVHDLYHDPKVTTLRSKSGFGNIGRPSGYRMATGDSGTPKKPARPLKRKEPHESPKTTPGSTAKRGTKNAAVQPAKPAQSTQPAQPAQPAQPTRPAQPAAIATQQAVAAKEPAPQIDTKKRRLSSASAANLVITADDLEYSGYTSQDSFSEDHVMRVDWRVYQVKHQKISTNTLVTQYWHWVGEGEGGAEENIFEHQVLKDVLPNKKVTWGVYKDPIDFHLRMSELTDITFAKDSLKIIISTKEIEGVTHRGNLLADFKRERTKRRFLAFMRKRGVKLVKTNGEYIQREWDRMDSDVLPHYDSD</sequence>
<feature type="compositionally biased region" description="Low complexity" evidence="2">
    <location>
        <begin position="156"/>
        <end position="177"/>
    </location>
</feature>
<feature type="compositionally biased region" description="Basic and acidic residues" evidence="2">
    <location>
        <begin position="111"/>
        <end position="127"/>
    </location>
</feature>
<dbReference type="InterPro" id="IPR022190">
    <property type="entry name" value="DUF3716"/>
</dbReference>
<feature type="region of interest" description="Disordered" evidence="2">
    <location>
        <begin position="111"/>
        <end position="230"/>
    </location>
</feature>
<feature type="compositionally biased region" description="Low complexity" evidence="2">
    <location>
        <begin position="687"/>
        <end position="723"/>
    </location>
</feature>
<dbReference type="Proteomes" id="UP001285441">
    <property type="component" value="Unassembled WGS sequence"/>
</dbReference>
<feature type="coiled-coil region" evidence="1">
    <location>
        <begin position="72"/>
        <end position="99"/>
    </location>
</feature>
<dbReference type="PANTHER" id="PTHR48125:SF12">
    <property type="entry name" value="AT HOOK TRANSCRIPTION FACTOR FAMILY-RELATED"/>
    <property type="match status" value="1"/>
</dbReference>
<evidence type="ECO:0000313" key="3">
    <source>
        <dbReference type="EMBL" id="KAK3374580.1"/>
    </source>
</evidence>
<dbReference type="PANTHER" id="PTHR48125">
    <property type="entry name" value="LP07818P1"/>
    <property type="match status" value="1"/>
</dbReference>
<feature type="compositionally biased region" description="Basic and acidic residues" evidence="2">
    <location>
        <begin position="178"/>
        <end position="189"/>
    </location>
</feature>
<feature type="compositionally biased region" description="Low complexity" evidence="2">
    <location>
        <begin position="190"/>
        <end position="199"/>
    </location>
</feature>
<dbReference type="AlphaFoldDB" id="A0AAE0N8W6"/>
<reference evidence="3" key="1">
    <citation type="journal article" date="2023" name="Mol. Phylogenet. Evol.">
        <title>Genome-scale phylogeny and comparative genomics of the fungal order Sordariales.</title>
        <authorList>
            <person name="Hensen N."/>
            <person name="Bonometti L."/>
            <person name="Westerberg I."/>
            <person name="Brannstrom I.O."/>
            <person name="Guillou S."/>
            <person name="Cros-Aarteil S."/>
            <person name="Calhoun S."/>
            <person name="Haridas S."/>
            <person name="Kuo A."/>
            <person name="Mondo S."/>
            <person name="Pangilinan J."/>
            <person name="Riley R."/>
            <person name="LaButti K."/>
            <person name="Andreopoulos B."/>
            <person name="Lipzen A."/>
            <person name="Chen C."/>
            <person name="Yan M."/>
            <person name="Daum C."/>
            <person name="Ng V."/>
            <person name="Clum A."/>
            <person name="Steindorff A."/>
            <person name="Ohm R.A."/>
            <person name="Martin F."/>
            <person name="Silar P."/>
            <person name="Natvig D.O."/>
            <person name="Lalanne C."/>
            <person name="Gautier V."/>
            <person name="Ament-Velasquez S.L."/>
            <person name="Kruys A."/>
            <person name="Hutchinson M.I."/>
            <person name="Powell A.J."/>
            <person name="Barry K."/>
            <person name="Miller A.N."/>
            <person name="Grigoriev I.V."/>
            <person name="Debuchy R."/>
            <person name="Gladieux P."/>
            <person name="Hiltunen Thoren M."/>
            <person name="Johannesson H."/>
        </authorList>
    </citation>
    <scope>NUCLEOTIDE SEQUENCE</scope>
    <source>
        <strain evidence="3">CBS 232.78</strain>
    </source>
</reference>
<dbReference type="Pfam" id="PF12511">
    <property type="entry name" value="DUF3716"/>
    <property type="match status" value="1"/>
</dbReference>
<feature type="compositionally biased region" description="Basic and acidic residues" evidence="2">
    <location>
        <begin position="200"/>
        <end position="213"/>
    </location>
</feature>